<comment type="subunit">
    <text evidence="4">Homodimer.</text>
</comment>
<dbReference type="PANTHER" id="PTHR11845">
    <property type="entry name" value="5'-DEOXYNUCLEOTIDASE HDDC2"/>
    <property type="match status" value="1"/>
</dbReference>
<sequence>MEQGRQYSFFAFLSRMKHIYRWSLMRNVNQENIQEHSLQVAIIAHALALIKNLYYGGNVNPERVALLAMYHDCNETITGDLPTPIKYYNPEISRAYRDLERVSREKLLSMLPEELADLYKPILFYDEESEEGKLVKAADRLCAYIKCIEEIKAGNGEFAKAKQAVHKRLMEMDSPELKHFMDHYIENFSLTLDELN</sequence>
<dbReference type="AlphaFoldDB" id="A0A1M6IA31"/>
<dbReference type="InterPro" id="IPR006674">
    <property type="entry name" value="HD_domain"/>
</dbReference>
<evidence type="ECO:0000259" key="8">
    <source>
        <dbReference type="PROSITE" id="PS51831"/>
    </source>
</evidence>
<dbReference type="Pfam" id="PF12917">
    <property type="entry name" value="YfbR-like"/>
    <property type="match status" value="1"/>
</dbReference>
<comment type="cofactor">
    <cofactor evidence="3">
        <name>Co(2+)</name>
        <dbReference type="ChEBI" id="CHEBI:48828"/>
    </cofactor>
</comment>
<comment type="cofactor">
    <cofactor evidence="2">
        <name>Mn(2+)</name>
        <dbReference type="ChEBI" id="CHEBI:29035"/>
    </cofactor>
</comment>
<dbReference type="EMBL" id="FQZP01000040">
    <property type="protein sequence ID" value="SHJ31313.1"/>
    <property type="molecule type" value="Genomic_DNA"/>
</dbReference>
<dbReference type="InterPro" id="IPR039356">
    <property type="entry name" value="YfbR/HDDC2"/>
</dbReference>
<dbReference type="PROSITE" id="PS51831">
    <property type="entry name" value="HD"/>
    <property type="match status" value="1"/>
</dbReference>
<comment type="catalytic activity">
    <reaction evidence="1">
        <text>a 2'-deoxyribonucleoside 5'-phosphate + H2O = a 2'-deoxyribonucleoside + phosphate</text>
        <dbReference type="Rhea" id="RHEA:36167"/>
        <dbReference type="ChEBI" id="CHEBI:15377"/>
        <dbReference type="ChEBI" id="CHEBI:18274"/>
        <dbReference type="ChEBI" id="CHEBI:43474"/>
        <dbReference type="ChEBI" id="CHEBI:65317"/>
        <dbReference type="EC" id="3.1.3.89"/>
    </reaction>
</comment>
<dbReference type="NCBIfam" id="NF003009">
    <property type="entry name" value="PRK03826.1"/>
    <property type="match status" value="1"/>
</dbReference>
<protein>
    <recommendedName>
        <fullName evidence="5">5'-deoxynucleotidase</fullName>
        <ecNumber evidence="5">3.1.3.89</ecNumber>
    </recommendedName>
</protein>
<dbReference type="EC" id="3.1.3.89" evidence="5"/>
<gene>
    <name evidence="9" type="ORF">SAMN05444373_104015</name>
</gene>
<feature type="domain" description="HD" evidence="8">
    <location>
        <begin position="33"/>
        <end position="144"/>
    </location>
</feature>
<evidence type="ECO:0000313" key="9">
    <source>
        <dbReference type="EMBL" id="SHJ31313.1"/>
    </source>
</evidence>
<dbReference type="RefSeq" id="WP_149679181.1">
    <property type="nucleotide sequence ID" value="NZ_DAONMB010000009.1"/>
</dbReference>
<evidence type="ECO:0000256" key="4">
    <source>
        <dbReference type="ARBA" id="ARBA00011738"/>
    </source>
</evidence>
<organism evidence="9 10">
    <name type="scientific">Thermoclostridium caenicola</name>
    <dbReference type="NCBI Taxonomy" id="659425"/>
    <lineage>
        <taxon>Bacteria</taxon>
        <taxon>Bacillati</taxon>
        <taxon>Bacillota</taxon>
        <taxon>Clostridia</taxon>
        <taxon>Eubacteriales</taxon>
        <taxon>Oscillospiraceae</taxon>
        <taxon>Thermoclostridium</taxon>
    </lineage>
</organism>
<dbReference type="Gene3D" id="1.10.3210.10">
    <property type="entry name" value="Hypothetical protein af1432"/>
    <property type="match status" value="1"/>
</dbReference>
<evidence type="ECO:0000256" key="5">
    <source>
        <dbReference type="ARBA" id="ARBA00012964"/>
    </source>
</evidence>
<reference evidence="9 10" key="1">
    <citation type="submission" date="2016-11" db="EMBL/GenBank/DDBJ databases">
        <authorList>
            <person name="Varghese N."/>
            <person name="Submissions S."/>
        </authorList>
    </citation>
    <scope>NUCLEOTIDE SEQUENCE [LARGE SCALE GENOMIC DNA]</scope>
    <source>
        <strain evidence="9 10">DSM 19027</strain>
    </source>
</reference>
<evidence type="ECO:0000256" key="1">
    <source>
        <dbReference type="ARBA" id="ARBA00001638"/>
    </source>
</evidence>
<keyword evidence="7" id="KW-0378">Hydrolase</keyword>
<evidence type="ECO:0000313" key="10">
    <source>
        <dbReference type="Proteomes" id="UP000324781"/>
    </source>
</evidence>
<dbReference type="GO" id="GO:0005737">
    <property type="term" value="C:cytoplasm"/>
    <property type="evidence" value="ECO:0007669"/>
    <property type="project" value="TreeGrafter"/>
</dbReference>
<evidence type="ECO:0000256" key="2">
    <source>
        <dbReference type="ARBA" id="ARBA00001936"/>
    </source>
</evidence>
<dbReference type="InterPro" id="IPR003607">
    <property type="entry name" value="HD/PDEase_dom"/>
</dbReference>
<evidence type="ECO:0000256" key="3">
    <source>
        <dbReference type="ARBA" id="ARBA00001941"/>
    </source>
</evidence>
<evidence type="ECO:0000256" key="6">
    <source>
        <dbReference type="ARBA" id="ARBA00022723"/>
    </source>
</evidence>
<name>A0A1M6IA31_9FIRM</name>
<proteinExistence type="predicted"/>
<dbReference type="PANTHER" id="PTHR11845:SF13">
    <property type="entry name" value="5'-DEOXYNUCLEOTIDASE HDDC2"/>
    <property type="match status" value="1"/>
</dbReference>
<accession>A0A1M6IA31</accession>
<evidence type="ECO:0000256" key="7">
    <source>
        <dbReference type="ARBA" id="ARBA00022801"/>
    </source>
</evidence>
<dbReference type="SMART" id="SM00471">
    <property type="entry name" value="HDc"/>
    <property type="match status" value="1"/>
</dbReference>
<dbReference type="Proteomes" id="UP000324781">
    <property type="component" value="Unassembled WGS sequence"/>
</dbReference>
<keyword evidence="6" id="KW-0479">Metal-binding</keyword>
<keyword evidence="10" id="KW-1185">Reference proteome</keyword>
<dbReference type="GO" id="GO:0002953">
    <property type="term" value="F:5'-deoxynucleotidase activity"/>
    <property type="evidence" value="ECO:0007669"/>
    <property type="project" value="UniProtKB-EC"/>
</dbReference>
<dbReference type="OrthoDB" id="9812744at2"/>
<dbReference type="GO" id="GO:0046872">
    <property type="term" value="F:metal ion binding"/>
    <property type="evidence" value="ECO:0007669"/>
    <property type="project" value="UniProtKB-KW"/>
</dbReference>
<dbReference type="SUPFAM" id="SSF109604">
    <property type="entry name" value="HD-domain/PDEase-like"/>
    <property type="match status" value="1"/>
</dbReference>